<dbReference type="eggNOG" id="ENOG502ZYZU">
    <property type="taxonomic scope" value="Bacteria"/>
</dbReference>
<evidence type="ECO:0000256" key="1">
    <source>
        <dbReference type="SAM" id="MobiDB-lite"/>
    </source>
</evidence>
<protein>
    <submittedName>
        <fullName evidence="2">Uncharacterized protein</fullName>
    </submittedName>
</protein>
<feature type="compositionally biased region" description="Polar residues" evidence="1">
    <location>
        <begin position="375"/>
        <end position="390"/>
    </location>
</feature>
<dbReference type="RefSeq" id="WP_012595757.1">
    <property type="nucleotide sequence ID" value="NC_011726.1"/>
</dbReference>
<dbReference type="KEGG" id="cyp:PCC8801_2481"/>
<name>B7K3V0_RIPO1</name>
<feature type="compositionally biased region" description="Basic residues" evidence="1">
    <location>
        <begin position="393"/>
        <end position="407"/>
    </location>
</feature>
<keyword evidence="3" id="KW-1185">Reference proteome</keyword>
<dbReference type="Proteomes" id="UP000008204">
    <property type="component" value="Chromosome"/>
</dbReference>
<accession>B7K3V0</accession>
<evidence type="ECO:0000313" key="3">
    <source>
        <dbReference type="Proteomes" id="UP000008204"/>
    </source>
</evidence>
<proteinExistence type="predicted"/>
<reference evidence="3" key="1">
    <citation type="journal article" date="2011" name="MBio">
        <title>Novel metabolic attributes of the genus Cyanothece, comprising a group of unicellular nitrogen-fixing Cyanobacteria.</title>
        <authorList>
            <person name="Bandyopadhyay A."/>
            <person name="Elvitigala T."/>
            <person name="Welsh E."/>
            <person name="Stockel J."/>
            <person name="Liberton M."/>
            <person name="Min H."/>
            <person name="Sherman L.A."/>
            <person name="Pakrasi H.B."/>
        </authorList>
    </citation>
    <scope>NUCLEOTIDE SEQUENCE [LARGE SCALE GENOMIC DNA]</scope>
    <source>
        <strain evidence="3">PCC 8801</strain>
    </source>
</reference>
<gene>
    <name evidence="2" type="ordered locus">PCC8801_2481</name>
</gene>
<dbReference type="OrthoDB" id="502220at2"/>
<dbReference type="STRING" id="41431.PCC8801_2481"/>
<dbReference type="EMBL" id="CP001287">
    <property type="protein sequence ID" value="ACK66490.1"/>
    <property type="molecule type" value="Genomic_DNA"/>
</dbReference>
<organism evidence="2 3">
    <name type="scientific">Rippkaea orientalis (strain PCC 8801 / RF-1)</name>
    <name type="common">Cyanothece sp. (strain PCC 8801)</name>
    <dbReference type="NCBI Taxonomy" id="41431"/>
    <lineage>
        <taxon>Bacteria</taxon>
        <taxon>Bacillati</taxon>
        <taxon>Cyanobacteriota</taxon>
        <taxon>Cyanophyceae</taxon>
        <taxon>Oscillatoriophycideae</taxon>
        <taxon>Chroococcales</taxon>
        <taxon>Aphanothecaceae</taxon>
        <taxon>Rippkaea</taxon>
        <taxon>Rippkaea orientalis</taxon>
    </lineage>
</organism>
<dbReference type="AlphaFoldDB" id="B7K3V0"/>
<feature type="region of interest" description="Disordered" evidence="1">
    <location>
        <begin position="371"/>
        <end position="419"/>
    </location>
</feature>
<sequence length="506" mass="58377">MSSSSSSPYKSRLFNFLNRQSLQLRDRLHRTTRHLKLAATWGIQLVLYPVYVVVQAGRTARKRLGQATTIADNSTVFLESDRPINRILQEIDPLLLTTEEENDHQITPKLTFQGIANLLENRHLVLVSKDNQTLDLLSFSQQKTLENHIRLETANYYYENRLKYHQTRITPGLISSFSNASNNVLPPIRLFWQTMRWVQTSPVAIKLNLFEESSLGVSPQEIEMINVDFESSLQDIKMLIQQTINDLDKTETKKALTSQESALQVLPYSVNLRELVDQIPLESLVKPVKEWGDKLEKQAKESLQDQTGNPFAIKMLIFAAIDYFFGQTSVNTKLQQSSSSNYSLPSQKLAYKPLDDPWLSWDDLYQELSAKSPHPSVSLSPPALLQSSNLPPKPRKSEKKRLKRQLKRQNEPKAIKKRQTVHHEIVTEEKIERSVSNVSLSSTSLNKLEHQDNSPDILPDWIETKAKSTGYVKHPLVHILEWLDRIILWVEEWVVKCWNWLQKLLK</sequence>
<dbReference type="HOGENOM" id="CLU_028870_0_0_3"/>
<evidence type="ECO:0000313" key="2">
    <source>
        <dbReference type="EMBL" id="ACK66490.1"/>
    </source>
</evidence>